<evidence type="ECO:0000259" key="5">
    <source>
        <dbReference type="Pfam" id="PF05916"/>
    </source>
</evidence>
<evidence type="ECO:0000256" key="1">
    <source>
        <dbReference type="ARBA" id="ARBA00004123"/>
    </source>
</evidence>
<dbReference type="InterPro" id="IPR036224">
    <property type="entry name" value="GINS_bundle-like_dom_sf"/>
</dbReference>
<dbReference type="GO" id="GO:0000811">
    <property type="term" value="C:GINS complex"/>
    <property type="evidence" value="ECO:0007669"/>
    <property type="project" value="InterPro"/>
</dbReference>
<dbReference type="SUPFAM" id="SSF158573">
    <property type="entry name" value="GINS helical bundle-like"/>
    <property type="match status" value="1"/>
</dbReference>
<evidence type="ECO:0000256" key="3">
    <source>
        <dbReference type="ARBA" id="ARBA00022705"/>
    </source>
</evidence>
<evidence type="ECO:0000259" key="6">
    <source>
        <dbReference type="Pfam" id="PF24997"/>
    </source>
</evidence>
<feature type="domain" description="DNA replication complex GINS protein PSF1 C-terminal" evidence="6">
    <location>
        <begin position="141"/>
        <end position="189"/>
    </location>
</feature>
<evidence type="ECO:0000256" key="2">
    <source>
        <dbReference type="ARBA" id="ARBA00006677"/>
    </source>
</evidence>
<accession>R7Q900</accession>
<gene>
    <name evidence="7" type="ORF">CHC_T00009337001</name>
</gene>
<keyword evidence="4" id="KW-0539">Nucleus</keyword>
<dbReference type="InterPro" id="IPR005339">
    <property type="entry name" value="GINS_Psf1"/>
</dbReference>
<dbReference type="RefSeq" id="XP_005714112.1">
    <property type="nucleotide sequence ID" value="XM_005714055.1"/>
</dbReference>
<dbReference type="GO" id="GO:1902983">
    <property type="term" value="P:DNA strand elongation involved in mitotic DNA replication"/>
    <property type="evidence" value="ECO:0007669"/>
    <property type="project" value="TreeGrafter"/>
</dbReference>
<dbReference type="Pfam" id="PF24997">
    <property type="entry name" value="PSF1_C"/>
    <property type="match status" value="1"/>
</dbReference>
<comment type="subcellular location">
    <subcellularLocation>
        <location evidence="1">Nucleus</location>
    </subcellularLocation>
</comment>
<sequence>MHGRRGAELLEELRKTKWLPPYSESGIRQIAAEIKELLEPFLEIITAHRASLQNDPRYISGVVVFYRSVQRNKRCALAYLMNRLRRIVAFRWLFGQAAPARLDQNLSGAERQFLLKYNALLGEYCDAVGLDLTADQSPPRDLYVEVRVIADCGDILTEAGPVALKPGTAHFLKRTDVEHLIRQGSLQHIL</sequence>
<protein>
    <submittedName>
        <fullName evidence="7">DNA replication complex GINS protein PSF1</fullName>
    </submittedName>
</protein>
<evidence type="ECO:0000313" key="7">
    <source>
        <dbReference type="EMBL" id="CDF34293.1"/>
    </source>
</evidence>
<dbReference type="Pfam" id="PF05916">
    <property type="entry name" value="Sld5"/>
    <property type="match status" value="1"/>
</dbReference>
<reference evidence="8" key="1">
    <citation type="journal article" date="2013" name="Proc. Natl. Acad. Sci. U.S.A.">
        <title>Genome structure and metabolic features in the red seaweed Chondrus crispus shed light on evolution of the Archaeplastida.</title>
        <authorList>
            <person name="Collen J."/>
            <person name="Porcel B."/>
            <person name="Carre W."/>
            <person name="Ball S.G."/>
            <person name="Chaparro C."/>
            <person name="Tonon T."/>
            <person name="Barbeyron T."/>
            <person name="Michel G."/>
            <person name="Noel B."/>
            <person name="Valentin K."/>
            <person name="Elias M."/>
            <person name="Artiguenave F."/>
            <person name="Arun A."/>
            <person name="Aury J.M."/>
            <person name="Barbosa-Neto J.F."/>
            <person name="Bothwell J.H."/>
            <person name="Bouget F.Y."/>
            <person name="Brillet L."/>
            <person name="Cabello-Hurtado F."/>
            <person name="Capella-Gutierrez S."/>
            <person name="Charrier B."/>
            <person name="Cladiere L."/>
            <person name="Cock J.M."/>
            <person name="Coelho S.M."/>
            <person name="Colleoni C."/>
            <person name="Czjzek M."/>
            <person name="Da Silva C."/>
            <person name="Delage L."/>
            <person name="Denoeud F."/>
            <person name="Deschamps P."/>
            <person name="Dittami S.M."/>
            <person name="Gabaldon T."/>
            <person name="Gachon C.M."/>
            <person name="Groisillier A."/>
            <person name="Herve C."/>
            <person name="Jabbari K."/>
            <person name="Katinka M."/>
            <person name="Kloareg B."/>
            <person name="Kowalczyk N."/>
            <person name="Labadie K."/>
            <person name="Leblanc C."/>
            <person name="Lopez P.J."/>
            <person name="McLachlan D.H."/>
            <person name="Meslet-Cladiere L."/>
            <person name="Moustafa A."/>
            <person name="Nehr Z."/>
            <person name="Nyvall Collen P."/>
            <person name="Panaud O."/>
            <person name="Partensky F."/>
            <person name="Poulain J."/>
            <person name="Rensing S.A."/>
            <person name="Rousvoal S."/>
            <person name="Samson G."/>
            <person name="Symeonidi A."/>
            <person name="Weissenbach J."/>
            <person name="Zambounis A."/>
            <person name="Wincker P."/>
            <person name="Boyen C."/>
        </authorList>
    </citation>
    <scope>NUCLEOTIDE SEQUENCE [LARGE SCALE GENOMIC DNA]</scope>
    <source>
        <strain evidence="8">cv. Stackhouse</strain>
    </source>
</reference>
<dbReference type="EMBL" id="HG001684">
    <property type="protein sequence ID" value="CDF34293.1"/>
    <property type="molecule type" value="Genomic_DNA"/>
</dbReference>
<dbReference type="InterPro" id="IPR056783">
    <property type="entry name" value="PSF1_C"/>
</dbReference>
<dbReference type="Gene3D" id="1.20.58.1030">
    <property type="match status" value="1"/>
</dbReference>
<organism evidence="7 8">
    <name type="scientific">Chondrus crispus</name>
    <name type="common">Carrageen Irish moss</name>
    <name type="synonym">Polymorpha crispa</name>
    <dbReference type="NCBI Taxonomy" id="2769"/>
    <lineage>
        <taxon>Eukaryota</taxon>
        <taxon>Rhodophyta</taxon>
        <taxon>Florideophyceae</taxon>
        <taxon>Rhodymeniophycidae</taxon>
        <taxon>Gigartinales</taxon>
        <taxon>Gigartinaceae</taxon>
        <taxon>Chondrus</taxon>
    </lineage>
</organism>
<dbReference type="KEGG" id="ccp:CHC_T00009337001"/>
<dbReference type="PANTHER" id="PTHR12914:SF2">
    <property type="entry name" value="DNA REPLICATION COMPLEX GINS PROTEIN PSF1"/>
    <property type="match status" value="1"/>
</dbReference>
<dbReference type="AlphaFoldDB" id="R7Q900"/>
<proteinExistence type="inferred from homology"/>
<evidence type="ECO:0000256" key="4">
    <source>
        <dbReference type="ARBA" id="ARBA00023242"/>
    </source>
</evidence>
<dbReference type="GeneID" id="17321824"/>
<keyword evidence="8" id="KW-1185">Reference proteome</keyword>
<comment type="similarity">
    <text evidence="2">Belongs to the GINS1/PSF1 family.</text>
</comment>
<evidence type="ECO:0000313" key="8">
    <source>
        <dbReference type="Proteomes" id="UP000012073"/>
    </source>
</evidence>
<dbReference type="InterPro" id="IPR021151">
    <property type="entry name" value="GINS_A"/>
</dbReference>
<keyword evidence="3" id="KW-0235">DNA replication</keyword>
<name>R7Q900_CHOCR</name>
<dbReference type="Gramene" id="CDF34293">
    <property type="protein sequence ID" value="CDF34293"/>
    <property type="gene ID" value="CHC_T00009337001"/>
</dbReference>
<dbReference type="Proteomes" id="UP000012073">
    <property type="component" value="Unassembled WGS sequence"/>
</dbReference>
<dbReference type="OMA" id="MFCEKAT"/>
<dbReference type="CDD" id="cd21696">
    <property type="entry name" value="GINS_B_Psf1"/>
    <property type="match status" value="1"/>
</dbReference>
<feature type="domain" description="GINS subunit" evidence="5">
    <location>
        <begin position="57"/>
        <end position="123"/>
    </location>
</feature>
<dbReference type="CDD" id="cd11710">
    <property type="entry name" value="GINS_A_psf1"/>
    <property type="match status" value="1"/>
</dbReference>
<dbReference type="STRING" id="2769.R7Q900"/>
<dbReference type="OrthoDB" id="10252587at2759"/>
<dbReference type="PANTHER" id="PTHR12914">
    <property type="entry name" value="PARTNER OF SLD5"/>
    <property type="match status" value="1"/>
</dbReference>
<dbReference type="PhylomeDB" id="R7Q900"/>